<proteinExistence type="predicted"/>
<dbReference type="PANTHER" id="PTHR38477">
    <property type="entry name" value="HYPOTHETICAL EXPORTED PROTEIN"/>
    <property type="match status" value="1"/>
</dbReference>
<dbReference type="EMBL" id="BBWV01000001">
    <property type="protein sequence ID" value="GAO42882.1"/>
    <property type="molecule type" value="Genomic_DNA"/>
</dbReference>
<feature type="compositionally biased region" description="Polar residues" evidence="1">
    <location>
        <begin position="81"/>
        <end position="101"/>
    </location>
</feature>
<name>A0A0E9MYU2_9BACT</name>
<dbReference type="STRING" id="1220578.FPE01S_01_19000"/>
<dbReference type="Pfam" id="PF13645">
    <property type="entry name" value="YkuD_2"/>
    <property type="match status" value="1"/>
</dbReference>
<keyword evidence="3" id="KW-1185">Reference proteome</keyword>
<dbReference type="Proteomes" id="UP000033121">
    <property type="component" value="Unassembled WGS sequence"/>
</dbReference>
<sequence>MAYFSPYVMFSSNPAEQSRMDLSKAQGLLNYEKSSIPGLEVKTPAKIAIVNKVAVAKMKKAPKKERVLPVTPLNDNAELLASNQNPSRKNKSAKNAQQESVVSEDQLDDLDNNQSDINPSQPLVNMPKPGSTKEHPGRTVINYSSNDYAEHTSNKRFPHNNEEEEALVLRDESVNLVADKAEKTYTFRGKTTVKSSLMKYIPPFWDGFSEETGQNKADHAELLQKARKIAKFAEKNGCNSDFAFLLDMSVKSNKNRFFVINLRTNTIEMSALVAQGRGNQRLNLDKDYSNRPGSNCSSLGMYKIGKPYDGDFGRSYRLAGLDATNKNAAARAIVLHAMGSIPNMETNFPIWQSEGCPSVSPAVLEKIGNMIDGSKKPVLMWMFDDTYIDAGKSVASAYAGS</sequence>
<evidence type="ECO:0000256" key="1">
    <source>
        <dbReference type="SAM" id="MobiDB-lite"/>
    </source>
</evidence>
<protein>
    <recommendedName>
        <fullName evidence="4">YkuD domain-containing protein</fullName>
    </recommendedName>
</protein>
<accession>A0A0E9MYU2</accession>
<evidence type="ECO:0008006" key="4">
    <source>
        <dbReference type="Google" id="ProtNLM"/>
    </source>
</evidence>
<reference evidence="2 3" key="1">
    <citation type="submission" date="2015-04" db="EMBL/GenBank/DDBJ databases">
        <title>Whole genome shotgun sequence of Flavihumibacter petaseus NBRC 106054.</title>
        <authorList>
            <person name="Miyazawa S."/>
            <person name="Hosoyama A."/>
            <person name="Hashimoto M."/>
            <person name="Noguchi M."/>
            <person name="Tsuchikane K."/>
            <person name="Ohji S."/>
            <person name="Yamazoe A."/>
            <person name="Ichikawa N."/>
            <person name="Kimura A."/>
            <person name="Fujita N."/>
        </authorList>
    </citation>
    <scope>NUCLEOTIDE SEQUENCE [LARGE SCALE GENOMIC DNA]</scope>
    <source>
        <strain evidence="2 3">NBRC 106054</strain>
    </source>
</reference>
<dbReference type="PANTHER" id="PTHR38477:SF1">
    <property type="entry name" value="MUREIN L,D-TRANSPEPTIDASE CATALYTIC DOMAIN FAMILY PROTEIN"/>
    <property type="match status" value="1"/>
</dbReference>
<feature type="region of interest" description="Disordered" evidence="1">
    <location>
        <begin position="80"/>
        <end position="140"/>
    </location>
</feature>
<dbReference type="InterPro" id="IPR032676">
    <property type="entry name" value="YkuD_2"/>
</dbReference>
<evidence type="ECO:0000313" key="3">
    <source>
        <dbReference type="Proteomes" id="UP000033121"/>
    </source>
</evidence>
<evidence type="ECO:0000313" key="2">
    <source>
        <dbReference type="EMBL" id="GAO42882.1"/>
    </source>
</evidence>
<dbReference type="AlphaFoldDB" id="A0A0E9MYU2"/>
<gene>
    <name evidence="2" type="ORF">FPE01S_01_19000</name>
</gene>
<comment type="caution">
    <text evidence="2">The sequence shown here is derived from an EMBL/GenBank/DDBJ whole genome shotgun (WGS) entry which is preliminary data.</text>
</comment>
<organism evidence="2 3">
    <name type="scientific">Flavihumibacter petaseus NBRC 106054</name>
    <dbReference type="NCBI Taxonomy" id="1220578"/>
    <lineage>
        <taxon>Bacteria</taxon>
        <taxon>Pseudomonadati</taxon>
        <taxon>Bacteroidota</taxon>
        <taxon>Chitinophagia</taxon>
        <taxon>Chitinophagales</taxon>
        <taxon>Chitinophagaceae</taxon>
        <taxon>Flavihumibacter</taxon>
    </lineage>
</organism>